<reference evidence="1" key="2">
    <citation type="submission" date="2017-06" db="EMBL/GenBank/DDBJ databases">
        <title>WGS assembly of Brachypodium distachyon.</title>
        <authorList>
            <consortium name="The International Brachypodium Initiative"/>
            <person name="Lucas S."/>
            <person name="Harmon-Smith M."/>
            <person name="Lail K."/>
            <person name="Tice H."/>
            <person name="Grimwood J."/>
            <person name="Bruce D."/>
            <person name="Barry K."/>
            <person name="Shu S."/>
            <person name="Lindquist E."/>
            <person name="Wang M."/>
            <person name="Pitluck S."/>
            <person name="Vogel J.P."/>
            <person name="Garvin D.F."/>
            <person name="Mockler T.C."/>
            <person name="Schmutz J."/>
            <person name="Rokhsar D."/>
            <person name="Bevan M.W."/>
        </authorList>
    </citation>
    <scope>NUCLEOTIDE SEQUENCE</scope>
    <source>
        <strain evidence="1">Bd21</strain>
    </source>
</reference>
<reference evidence="1 2" key="1">
    <citation type="journal article" date="2010" name="Nature">
        <title>Genome sequencing and analysis of the model grass Brachypodium distachyon.</title>
        <authorList>
            <consortium name="International Brachypodium Initiative"/>
        </authorList>
    </citation>
    <scope>NUCLEOTIDE SEQUENCE [LARGE SCALE GENOMIC DNA]</scope>
    <source>
        <strain evidence="1 2">Bd21</strain>
    </source>
</reference>
<dbReference type="EnsemblPlants" id="PNT60752">
    <property type="protein sequence ID" value="PNT60752"/>
    <property type="gene ID" value="BRADI_5g03933v3"/>
</dbReference>
<accession>A0A2K2CFE5</accession>
<feature type="non-terminal residue" evidence="1">
    <location>
        <position position="1"/>
    </location>
</feature>
<keyword evidence="3" id="KW-1185">Reference proteome</keyword>
<dbReference type="EnsemblPlants" id="PNT60750">
    <property type="protein sequence ID" value="PNT60750"/>
    <property type="gene ID" value="BRADI_5g03933v3"/>
</dbReference>
<dbReference type="EMBL" id="CM000884">
    <property type="protein sequence ID" value="PNT60752.1"/>
    <property type="molecule type" value="Genomic_DNA"/>
</dbReference>
<evidence type="ECO:0000313" key="3">
    <source>
        <dbReference type="Proteomes" id="UP000008810"/>
    </source>
</evidence>
<dbReference type="InParanoid" id="A0A2K2CFE5"/>
<name>A0A2K2CFE5_BRADI</name>
<protein>
    <submittedName>
        <fullName evidence="1 2">Uncharacterized protein</fullName>
    </submittedName>
</protein>
<dbReference type="Proteomes" id="UP000008810">
    <property type="component" value="Chromosome 5"/>
</dbReference>
<organism evidence="1">
    <name type="scientific">Brachypodium distachyon</name>
    <name type="common">Purple false brome</name>
    <name type="synonym">Trachynia distachya</name>
    <dbReference type="NCBI Taxonomy" id="15368"/>
    <lineage>
        <taxon>Eukaryota</taxon>
        <taxon>Viridiplantae</taxon>
        <taxon>Streptophyta</taxon>
        <taxon>Embryophyta</taxon>
        <taxon>Tracheophyta</taxon>
        <taxon>Spermatophyta</taxon>
        <taxon>Magnoliopsida</taxon>
        <taxon>Liliopsida</taxon>
        <taxon>Poales</taxon>
        <taxon>Poaceae</taxon>
        <taxon>BOP clade</taxon>
        <taxon>Pooideae</taxon>
        <taxon>Stipodae</taxon>
        <taxon>Brachypodieae</taxon>
        <taxon>Brachypodium</taxon>
    </lineage>
</organism>
<dbReference type="Gramene" id="PNT60752">
    <property type="protein sequence ID" value="PNT60752"/>
    <property type="gene ID" value="BRADI_5g03933v3"/>
</dbReference>
<dbReference type="AlphaFoldDB" id="A0A2K2CFE5"/>
<gene>
    <name evidence="1" type="ORF">BRADI_5g03933v3</name>
</gene>
<sequence>GFQSLCAGVLESVIVVLVPSTPSIYRAPLGVVDIARSSAHLCSFLAIPCRRPCSFSSALLGLSSLLAGARGSRLRLGFRSASAVALGAF</sequence>
<proteinExistence type="predicted"/>
<dbReference type="Gramene" id="PNT60751">
    <property type="protein sequence ID" value="PNT60751"/>
    <property type="gene ID" value="BRADI_5g03933v3"/>
</dbReference>
<evidence type="ECO:0000313" key="1">
    <source>
        <dbReference type="EMBL" id="PNT60751.1"/>
    </source>
</evidence>
<evidence type="ECO:0000313" key="2">
    <source>
        <dbReference type="EnsemblPlants" id="PNT60750"/>
    </source>
</evidence>
<dbReference type="EnsemblPlants" id="PNT60751">
    <property type="protein sequence ID" value="PNT60751"/>
    <property type="gene ID" value="BRADI_5g03933v3"/>
</dbReference>
<dbReference type="Gramene" id="PNT60750">
    <property type="protein sequence ID" value="PNT60750"/>
    <property type="gene ID" value="BRADI_5g03933v3"/>
</dbReference>
<dbReference type="EMBL" id="CM000884">
    <property type="protein sequence ID" value="PNT60750.1"/>
    <property type="molecule type" value="Genomic_DNA"/>
</dbReference>
<dbReference type="EMBL" id="CM000884">
    <property type="protein sequence ID" value="PNT60751.1"/>
    <property type="molecule type" value="Genomic_DNA"/>
</dbReference>
<reference evidence="2" key="3">
    <citation type="submission" date="2018-08" db="UniProtKB">
        <authorList>
            <consortium name="EnsemblPlants"/>
        </authorList>
    </citation>
    <scope>IDENTIFICATION</scope>
    <source>
        <strain evidence="2">cv. Bd21</strain>
    </source>
</reference>